<dbReference type="InterPro" id="IPR052157">
    <property type="entry name" value="BCAA_transport_permease"/>
</dbReference>
<dbReference type="GO" id="GO:0006865">
    <property type="term" value="P:amino acid transport"/>
    <property type="evidence" value="ECO:0007669"/>
    <property type="project" value="UniProtKB-KW"/>
</dbReference>
<keyword evidence="6 9" id="KW-1133">Transmembrane helix</keyword>
<dbReference type="AlphaFoldDB" id="A0A7I9WNI3"/>
<evidence type="ECO:0000256" key="3">
    <source>
        <dbReference type="ARBA" id="ARBA00022475"/>
    </source>
</evidence>
<evidence type="ECO:0000256" key="5">
    <source>
        <dbReference type="ARBA" id="ARBA00022970"/>
    </source>
</evidence>
<feature type="transmembrane region" description="Helical" evidence="9">
    <location>
        <begin position="6"/>
        <end position="27"/>
    </location>
</feature>
<dbReference type="InterPro" id="IPR001851">
    <property type="entry name" value="ABC_transp_permease"/>
</dbReference>
<comment type="subcellular location">
    <subcellularLocation>
        <location evidence="1">Cell membrane</location>
        <topology evidence="1">Multi-pass membrane protein</topology>
    </subcellularLocation>
</comment>
<feature type="transmembrane region" description="Helical" evidence="9">
    <location>
        <begin position="60"/>
        <end position="82"/>
    </location>
</feature>
<feature type="transmembrane region" description="Helical" evidence="9">
    <location>
        <begin position="306"/>
        <end position="324"/>
    </location>
</feature>
<gene>
    <name evidence="10" type="ORF">MMUR_33690</name>
</gene>
<comment type="similarity">
    <text evidence="8">Belongs to the binding-protein-dependent transport system permease family. LivHM subfamily.</text>
</comment>
<accession>A0A7I9WNI3</accession>
<proteinExistence type="inferred from homology"/>
<evidence type="ECO:0000256" key="7">
    <source>
        <dbReference type="ARBA" id="ARBA00023136"/>
    </source>
</evidence>
<dbReference type="InterPro" id="IPR043428">
    <property type="entry name" value="LivM-like"/>
</dbReference>
<keyword evidence="7 9" id="KW-0472">Membrane</keyword>
<keyword evidence="3" id="KW-1003">Cell membrane</keyword>
<evidence type="ECO:0000313" key="11">
    <source>
        <dbReference type="Proteomes" id="UP000465241"/>
    </source>
</evidence>
<feature type="transmembrane region" description="Helical" evidence="9">
    <location>
        <begin position="384"/>
        <end position="403"/>
    </location>
</feature>
<feature type="transmembrane region" description="Helical" evidence="9">
    <location>
        <begin position="34"/>
        <end position="54"/>
    </location>
</feature>
<feature type="transmembrane region" description="Helical" evidence="9">
    <location>
        <begin position="190"/>
        <end position="209"/>
    </location>
</feature>
<dbReference type="CDD" id="cd06581">
    <property type="entry name" value="TM_PBP1_LivM_like"/>
    <property type="match status" value="1"/>
</dbReference>
<reference evidence="10 11" key="1">
    <citation type="journal article" date="2019" name="Emerg. Microbes Infect.">
        <title>Comprehensive subspecies identification of 175 nontuberculous mycobacteria species based on 7547 genomic profiles.</title>
        <authorList>
            <person name="Matsumoto Y."/>
            <person name="Kinjo T."/>
            <person name="Motooka D."/>
            <person name="Nabeya D."/>
            <person name="Jung N."/>
            <person name="Uechi K."/>
            <person name="Horii T."/>
            <person name="Iida T."/>
            <person name="Fujita J."/>
            <person name="Nakamura S."/>
        </authorList>
    </citation>
    <scope>NUCLEOTIDE SEQUENCE [LARGE SCALE GENOMIC DNA]</scope>
    <source>
        <strain evidence="10 11">JCM 13392</strain>
    </source>
</reference>
<evidence type="ECO:0000256" key="1">
    <source>
        <dbReference type="ARBA" id="ARBA00004651"/>
    </source>
</evidence>
<dbReference type="Pfam" id="PF02653">
    <property type="entry name" value="BPD_transp_2"/>
    <property type="match status" value="2"/>
</dbReference>
<dbReference type="CDD" id="cd06582">
    <property type="entry name" value="TM_PBP1_LivH_like"/>
    <property type="match status" value="1"/>
</dbReference>
<feature type="transmembrane region" description="Helical" evidence="9">
    <location>
        <begin position="508"/>
        <end position="527"/>
    </location>
</feature>
<keyword evidence="11" id="KW-1185">Reference proteome</keyword>
<feature type="transmembrane region" description="Helical" evidence="9">
    <location>
        <begin position="267"/>
        <end position="285"/>
    </location>
</feature>
<dbReference type="GO" id="GO:0005886">
    <property type="term" value="C:plasma membrane"/>
    <property type="evidence" value="ECO:0007669"/>
    <property type="project" value="UniProtKB-SubCell"/>
</dbReference>
<feature type="transmembrane region" description="Helical" evidence="9">
    <location>
        <begin position="330"/>
        <end position="352"/>
    </location>
</feature>
<feature type="transmembrane region" description="Helical" evidence="9">
    <location>
        <begin position="144"/>
        <end position="161"/>
    </location>
</feature>
<evidence type="ECO:0000256" key="6">
    <source>
        <dbReference type="ARBA" id="ARBA00022989"/>
    </source>
</evidence>
<evidence type="ECO:0000256" key="4">
    <source>
        <dbReference type="ARBA" id="ARBA00022692"/>
    </source>
</evidence>
<dbReference type="GO" id="GO:0015658">
    <property type="term" value="F:branched-chain amino acid transmembrane transporter activity"/>
    <property type="evidence" value="ECO:0007669"/>
    <property type="project" value="InterPro"/>
</dbReference>
<dbReference type="Proteomes" id="UP000465241">
    <property type="component" value="Unassembled WGS sequence"/>
</dbReference>
<dbReference type="PANTHER" id="PTHR11795">
    <property type="entry name" value="BRANCHED-CHAIN AMINO ACID TRANSPORT SYSTEM PERMEASE PROTEIN LIVH"/>
    <property type="match status" value="1"/>
</dbReference>
<feature type="transmembrane region" description="Helical" evidence="9">
    <location>
        <begin position="240"/>
        <end position="261"/>
    </location>
</feature>
<evidence type="ECO:0000256" key="9">
    <source>
        <dbReference type="SAM" id="Phobius"/>
    </source>
</evidence>
<dbReference type="PANTHER" id="PTHR11795:SF451">
    <property type="entry name" value="ABC TRANSPORTER PERMEASE PROTEIN"/>
    <property type="match status" value="1"/>
</dbReference>
<dbReference type="EMBL" id="BLKT01000003">
    <property type="protein sequence ID" value="GFG59233.1"/>
    <property type="molecule type" value="Genomic_DNA"/>
</dbReference>
<keyword evidence="2" id="KW-0813">Transport</keyword>
<keyword evidence="4 9" id="KW-0812">Transmembrane</keyword>
<feature type="transmembrane region" description="Helical" evidence="9">
    <location>
        <begin position="410"/>
        <end position="429"/>
    </location>
</feature>
<feature type="transmembrane region" description="Helical" evidence="9">
    <location>
        <begin position="547"/>
        <end position="576"/>
    </location>
</feature>
<comment type="caution">
    <text evidence="10">The sequence shown here is derived from an EMBL/GenBank/DDBJ whole genome shotgun (WGS) entry which is preliminary data.</text>
</comment>
<dbReference type="RefSeq" id="WP_193489813.1">
    <property type="nucleotide sequence ID" value="NZ_BAAAMC010000057.1"/>
</dbReference>
<organism evidence="10 11">
    <name type="scientific">Mycolicibacterium murale</name>
    <dbReference type="NCBI Taxonomy" id="182220"/>
    <lineage>
        <taxon>Bacteria</taxon>
        <taxon>Bacillati</taxon>
        <taxon>Actinomycetota</taxon>
        <taxon>Actinomycetes</taxon>
        <taxon>Mycobacteriales</taxon>
        <taxon>Mycobacteriaceae</taxon>
        <taxon>Mycolicibacterium</taxon>
    </lineage>
</organism>
<name>A0A7I9WNI3_9MYCO</name>
<evidence type="ECO:0000313" key="10">
    <source>
        <dbReference type="EMBL" id="GFG59233.1"/>
    </source>
</evidence>
<evidence type="ECO:0000256" key="8">
    <source>
        <dbReference type="ARBA" id="ARBA00037998"/>
    </source>
</evidence>
<protein>
    <recommendedName>
        <fullName evidence="12">ABC transporter permease</fullName>
    </recommendedName>
</protein>
<keyword evidence="5" id="KW-0029">Amino-acid transport</keyword>
<sequence>MDQLILFAMLGLGAGAAYALLGLGIVVTYKGSGVVNFAQGAIAMFSAFVCSALVRQGVPATLALVLTCLLSALAGVGIYVLVMKPLRDASALSQVIASIGLLLTLNGLAVLIWNNSMATGQQPVNLLPGTSVELFGVAFGADRLYLLGAAVILAALLTWLYQRTGFGLATRAAAESERAASLLGISPDRIAAVNWALGCVLAALAGVLIAPISGLNVNALTFIVLPALAAALVGSFSSFALTAMAGVLLGIGQSLVTGFWTLQGMSVALPLLVVVVAIVLTGKRIPVRGTLAPPRPAKATDGRVTPVWFVLVPAVILGSILMAGNQTKAAISASMIAVIVALSLVVVTGYVGQANLAPLSFAAVGAFGASMMGTNLGLPFPLPIIVTALVTMLIGAFIGLPALRIRGVNLAVITLGIGIAVDAAVFQNYEVAGGQTGRLVPAPSLFGLPLDAATNPTAFAVMVFVVLIALTLVVASLRRSALGRKMLAVRANERAAAAAGVNVASIKIYAFALSAAIGSVAGGLLAYQAGATSGNNFVTTLSLAAVAVAFIGGIAAISGAYLAGFLVTGGVFFMLLNQISGIAQYWDVLTGLLLVATVVLQPDGIAVKNQEIKEAIRARVRSRKPARPSFVES</sequence>
<feature type="transmembrane region" description="Helical" evidence="9">
    <location>
        <begin position="458"/>
        <end position="477"/>
    </location>
</feature>
<evidence type="ECO:0008006" key="12">
    <source>
        <dbReference type="Google" id="ProtNLM"/>
    </source>
</evidence>
<evidence type="ECO:0000256" key="2">
    <source>
        <dbReference type="ARBA" id="ARBA00022448"/>
    </source>
</evidence>
<feature type="transmembrane region" description="Helical" evidence="9">
    <location>
        <begin position="94"/>
        <end position="113"/>
    </location>
</feature>